<organism evidence="1 2">
    <name type="scientific">Elliptochloris bilobata</name>
    <dbReference type="NCBI Taxonomy" id="381761"/>
    <lineage>
        <taxon>Eukaryota</taxon>
        <taxon>Viridiplantae</taxon>
        <taxon>Chlorophyta</taxon>
        <taxon>core chlorophytes</taxon>
        <taxon>Trebouxiophyceae</taxon>
        <taxon>Trebouxiophyceae incertae sedis</taxon>
        <taxon>Elliptochloris clade</taxon>
        <taxon>Elliptochloris</taxon>
    </lineage>
</organism>
<dbReference type="SUPFAM" id="SSF55961">
    <property type="entry name" value="Bet v1-like"/>
    <property type="match status" value="1"/>
</dbReference>
<evidence type="ECO:0008006" key="3">
    <source>
        <dbReference type="Google" id="ProtNLM"/>
    </source>
</evidence>
<evidence type="ECO:0000313" key="2">
    <source>
        <dbReference type="Proteomes" id="UP001445335"/>
    </source>
</evidence>
<dbReference type="InterPro" id="IPR023393">
    <property type="entry name" value="START-like_dom_sf"/>
</dbReference>
<keyword evidence="2" id="KW-1185">Reference proteome</keyword>
<reference evidence="1 2" key="1">
    <citation type="journal article" date="2024" name="Nat. Commun.">
        <title>Phylogenomics reveals the evolutionary origins of lichenization in chlorophyte algae.</title>
        <authorList>
            <person name="Puginier C."/>
            <person name="Libourel C."/>
            <person name="Otte J."/>
            <person name="Skaloud P."/>
            <person name="Haon M."/>
            <person name="Grisel S."/>
            <person name="Petersen M."/>
            <person name="Berrin J.G."/>
            <person name="Delaux P.M."/>
            <person name="Dal Grande F."/>
            <person name="Keller J."/>
        </authorList>
    </citation>
    <scope>NUCLEOTIDE SEQUENCE [LARGE SCALE GENOMIC DNA]</scope>
    <source>
        <strain evidence="1 2">SAG 245.80</strain>
    </source>
</reference>
<protein>
    <recommendedName>
        <fullName evidence="3">SRPBCC family protein</fullName>
    </recommendedName>
</protein>
<name>A0AAW1S004_9CHLO</name>
<accession>A0AAW1S004</accession>
<dbReference type="AlphaFoldDB" id="A0AAW1S004"/>
<dbReference type="Gene3D" id="3.30.530.20">
    <property type="match status" value="1"/>
</dbReference>
<proteinExistence type="predicted"/>
<dbReference type="EMBL" id="JALJOU010000017">
    <property type="protein sequence ID" value="KAK9839300.1"/>
    <property type="molecule type" value="Genomic_DNA"/>
</dbReference>
<gene>
    <name evidence="1" type="ORF">WJX81_006776</name>
</gene>
<sequence length="157" mass="17002">MGTDAPASLVSLARVTINAPADKVYSELAEARGWHPWLSAAKVLLPPGRHGKLQAGDGFTYTAKYVPGFVSAKVGAAVDGEVLEWTESVALGLVRGAHIFRVTQQRPRRWGLLPGRVQTHVTLSQEVAGPCKALVKTEAVEQHVSQWLLDLKTEAER</sequence>
<dbReference type="Proteomes" id="UP001445335">
    <property type="component" value="Unassembled WGS sequence"/>
</dbReference>
<evidence type="ECO:0000313" key="1">
    <source>
        <dbReference type="EMBL" id="KAK9839300.1"/>
    </source>
</evidence>
<comment type="caution">
    <text evidence="1">The sequence shown here is derived from an EMBL/GenBank/DDBJ whole genome shotgun (WGS) entry which is preliminary data.</text>
</comment>